<dbReference type="EMBL" id="AP025591">
    <property type="protein sequence ID" value="BDG03497.1"/>
    <property type="molecule type" value="Genomic_DNA"/>
</dbReference>
<dbReference type="InterPro" id="IPR049704">
    <property type="entry name" value="Aminotrans_3_PPA_site"/>
</dbReference>
<evidence type="ECO:0000256" key="2">
    <source>
        <dbReference type="ARBA" id="ARBA00004819"/>
    </source>
</evidence>
<proteinExistence type="inferred from homology"/>
<evidence type="ECO:0000256" key="3">
    <source>
        <dbReference type="ARBA" id="ARBA00008981"/>
    </source>
</evidence>
<evidence type="ECO:0000256" key="4">
    <source>
        <dbReference type="ARBA" id="ARBA00022898"/>
    </source>
</evidence>
<protein>
    <recommendedName>
        <fullName evidence="7">Glutamate-1-semialdehyde 2,1-aminomutase</fullName>
        <shortName evidence="7">GSA</shortName>
        <ecNumber evidence="7">5.4.3.8</ecNumber>
    </recommendedName>
    <alternativeName>
        <fullName evidence="7">Glutamate-1-semialdehyde aminotransferase</fullName>
        <shortName evidence="7">GSA-AT</shortName>
    </alternativeName>
</protein>
<dbReference type="InterPro" id="IPR015424">
    <property type="entry name" value="PyrdxlP-dep_Trfase"/>
</dbReference>
<comment type="cofactor">
    <cofactor evidence="1 7">
        <name>pyridoxal 5'-phosphate</name>
        <dbReference type="ChEBI" id="CHEBI:597326"/>
    </cofactor>
</comment>
<name>A0ABM7WVQ6_9BACT</name>
<comment type="pathway">
    <text evidence="2">Porphyrin-containing compound metabolism; protoporphyrin-IX biosynthesis; 5-aminolevulinate from L-glutamyl-tRNA(Glu): step 2/2.</text>
</comment>
<comment type="similarity">
    <text evidence="3 7">Belongs to the class-III pyridoxal-phosphate-dependent aminotransferase family. HemL subfamily.</text>
</comment>
<comment type="subcellular location">
    <subcellularLocation>
        <location evidence="7">Cytoplasm</location>
    </subcellularLocation>
</comment>
<evidence type="ECO:0000313" key="9">
    <source>
        <dbReference type="Proteomes" id="UP001162891"/>
    </source>
</evidence>
<reference evidence="9" key="1">
    <citation type="journal article" date="2022" name="Int. J. Syst. Evol. Microbiol.">
        <title>Anaeromyxobacter oryzae sp. nov., Anaeromyxobacter diazotrophicus sp. nov. and Anaeromyxobacter paludicola sp. nov., isolated from paddy soils.</title>
        <authorList>
            <person name="Itoh H."/>
            <person name="Xu Z."/>
            <person name="Mise K."/>
            <person name="Masuda Y."/>
            <person name="Ushijima N."/>
            <person name="Hayakawa C."/>
            <person name="Shiratori Y."/>
            <person name="Senoo K."/>
        </authorList>
    </citation>
    <scope>NUCLEOTIDE SEQUENCE [LARGE SCALE GENOMIC DNA]</scope>
    <source>
        <strain evidence="9">Red232</strain>
    </source>
</reference>
<dbReference type="HAMAP" id="MF_00375">
    <property type="entry name" value="HemL_aminotrans_3"/>
    <property type="match status" value="1"/>
</dbReference>
<comment type="catalytic activity">
    <reaction evidence="7">
        <text>(S)-4-amino-5-oxopentanoate = 5-aminolevulinate</text>
        <dbReference type="Rhea" id="RHEA:14265"/>
        <dbReference type="ChEBI" id="CHEBI:57501"/>
        <dbReference type="ChEBI" id="CHEBI:356416"/>
        <dbReference type="EC" id="5.4.3.8"/>
    </reaction>
</comment>
<dbReference type="Pfam" id="PF00202">
    <property type="entry name" value="Aminotran_3"/>
    <property type="match status" value="1"/>
</dbReference>
<keyword evidence="9" id="KW-1185">Reference proteome</keyword>
<evidence type="ECO:0000256" key="6">
    <source>
        <dbReference type="ARBA" id="ARBA00023244"/>
    </source>
</evidence>
<dbReference type="NCBIfam" id="TIGR00713">
    <property type="entry name" value="hemL"/>
    <property type="match status" value="1"/>
</dbReference>
<dbReference type="Gene3D" id="3.40.640.10">
    <property type="entry name" value="Type I PLP-dependent aspartate aminotransferase-like (Major domain)"/>
    <property type="match status" value="1"/>
</dbReference>
<evidence type="ECO:0000313" key="8">
    <source>
        <dbReference type="EMBL" id="BDG03497.1"/>
    </source>
</evidence>
<dbReference type="InterPro" id="IPR015421">
    <property type="entry name" value="PyrdxlP-dep_Trfase_major"/>
</dbReference>
<evidence type="ECO:0000256" key="7">
    <source>
        <dbReference type="HAMAP-Rule" id="MF_00375"/>
    </source>
</evidence>
<keyword evidence="7" id="KW-0963">Cytoplasm</keyword>
<keyword evidence="6 7" id="KW-0627">Porphyrin biosynthesis</keyword>
<keyword evidence="4 7" id="KW-0663">Pyridoxal phosphate</keyword>
<dbReference type="PROSITE" id="PS00600">
    <property type="entry name" value="AA_TRANSFER_CLASS_3"/>
    <property type="match status" value="1"/>
</dbReference>
<evidence type="ECO:0000256" key="1">
    <source>
        <dbReference type="ARBA" id="ARBA00001933"/>
    </source>
</evidence>
<gene>
    <name evidence="8" type="primary">hemL2</name>
    <name evidence="7" type="synonym">hemL</name>
    <name evidence="8" type="ORF">AMOR_24930</name>
</gene>
<dbReference type="NCBIfam" id="NF000818">
    <property type="entry name" value="PRK00062.1"/>
    <property type="match status" value="1"/>
</dbReference>
<dbReference type="RefSeq" id="WP_248361563.1">
    <property type="nucleotide sequence ID" value="NZ_AP025591.1"/>
</dbReference>
<comment type="subunit">
    <text evidence="7">Homodimer.</text>
</comment>
<feature type="modified residue" description="N6-(pyridoxal phosphate)lysine" evidence="7">
    <location>
        <position position="267"/>
    </location>
</feature>
<organism evidence="8 9">
    <name type="scientific">Anaeromyxobacter oryzae</name>
    <dbReference type="NCBI Taxonomy" id="2918170"/>
    <lineage>
        <taxon>Bacteria</taxon>
        <taxon>Pseudomonadati</taxon>
        <taxon>Myxococcota</taxon>
        <taxon>Myxococcia</taxon>
        <taxon>Myxococcales</taxon>
        <taxon>Cystobacterineae</taxon>
        <taxon>Anaeromyxobacteraceae</taxon>
        <taxon>Anaeromyxobacter</taxon>
    </lineage>
</organism>
<dbReference type="Proteomes" id="UP001162891">
    <property type="component" value="Chromosome"/>
</dbReference>
<dbReference type="CDD" id="cd00610">
    <property type="entry name" value="OAT_like"/>
    <property type="match status" value="1"/>
</dbReference>
<dbReference type="EC" id="5.4.3.8" evidence="7"/>
<keyword evidence="5 7" id="KW-0413">Isomerase</keyword>
<evidence type="ECO:0000256" key="5">
    <source>
        <dbReference type="ARBA" id="ARBA00023235"/>
    </source>
</evidence>
<dbReference type="PANTHER" id="PTHR43713:SF3">
    <property type="entry name" value="GLUTAMATE-1-SEMIALDEHYDE 2,1-AMINOMUTASE 1, CHLOROPLASTIC-RELATED"/>
    <property type="match status" value="1"/>
</dbReference>
<dbReference type="SUPFAM" id="SSF53383">
    <property type="entry name" value="PLP-dependent transferases"/>
    <property type="match status" value="1"/>
</dbReference>
<dbReference type="InterPro" id="IPR015422">
    <property type="entry name" value="PyrdxlP-dep_Trfase_small"/>
</dbReference>
<dbReference type="InterPro" id="IPR004639">
    <property type="entry name" value="4pyrrol_synth_GluAld_NH2Trfase"/>
</dbReference>
<accession>A0ABM7WVQ6</accession>
<dbReference type="PANTHER" id="PTHR43713">
    <property type="entry name" value="GLUTAMATE-1-SEMIALDEHYDE 2,1-AMINOMUTASE"/>
    <property type="match status" value="1"/>
</dbReference>
<sequence>MKTELSEKLFAKAKDLFPGGVNSPVRAFKGVGGTPRFIARGKGSHIFDVDGNDYVDYVLSWGPLIVGHCHHEVMREVQDAMKDGSSFGAPSPREIQLAELVRERMPWVEKMRFCSSGTEATTAAIRVARGFTGRDDILKFDGCYHGAGDPLLVKAGSGVETLGLPDSPGVPADLARHTLTLPFNDLAAVEKLFAERGGKIAAIIVEPIVGNMGVLVPRAGYLEGLLATCRKHGALLIIDEVMTGFRVSSGGACGLYGIRPDLVTFGKVIGAGLPVGAFGGRADVMDRVAPAGPIYQAGTLSGNPMAMAAGFSSLRLMTPAAYEKLERTSAALAEGLARAAAAEKVPVQVNRVGSMLTVFFSEKPVFDAASARACNTKRFAAWYHALLEGGVYFPPSQFEAAFLSTAHTDTDVEHTLAAARTAFAAAAKVA</sequence>
<dbReference type="Gene3D" id="3.90.1150.10">
    <property type="entry name" value="Aspartate Aminotransferase, domain 1"/>
    <property type="match status" value="1"/>
</dbReference>
<dbReference type="InterPro" id="IPR005814">
    <property type="entry name" value="Aminotrans_3"/>
</dbReference>